<dbReference type="SUPFAM" id="SSF48403">
    <property type="entry name" value="Ankyrin repeat"/>
    <property type="match status" value="2"/>
</dbReference>
<dbReference type="OrthoDB" id="3777207at2759"/>
<evidence type="ECO:0000256" key="4">
    <source>
        <dbReference type="ARBA" id="ARBA00022989"/>
    </source>
</evidence>
<dbReference type="Gene3D" id="1.20.58.340">
    <property type="entry name" value="Magnesium transport protein CorA, transmembrane region"/>
    <property type="match status" value="1"/>
</dbReference>
<evidence type="ECO:0000256" key="2">
    <source>
        <dbReference type="ARBA" id="ARBA00022692"/>
    </source>
</evidence>
<dbReference type="SUPFAM" id="SSF144083">
    <property type="entry name" value="Magnesium transport protein CorA, transmembrane region"/>
    <property type="match status" value="1"/>
</dbReference>
<dbReference type="PROSITE" id="PS50297">
    <property type="entry name" value="ANK_REP_REGION"/>
    <property type="match status" value="3"/>
</dbReference>
<evidence type="ECO:0000256" key="3">
    <source>
        <dbReference type="ARBA" id="ARBA00022737"/>
    </source>
</evidence>
<organism evidence="9 10">
    <name type="scientific">Lineolata rhizophorae</name>
    <dbReference type="NCBI Taxonomy" id="578093"/>
    <lineage>
        <taxon>Eukaryota</taxon>
        <taxon>Fungi</taxon>
        <taxon>Dikarya</taxon>
        <taxon>Ascomycota</taxon>
        <taxon>Pezizomycotina</taxon>
        <taxon>Dothideomycetes</taxon>
        <taxon>Dothideomycetes incertae sedis</taxon>
        <taxon>Lineolatales</taxon>
        <taxon>Lineolataceae</taxon>
        <taxon>Lineolata</taxon>
    </lineage>
</organism>
<dbReference type="AlphaFoldDB" id="A0A6A6PET0"/>
<protein>
    <submittedName>
        <fullName evidence="9">Ankyrin repeat-containing domain protein</fullName>
    </submittedName>
</protein>
<keyword evidence="10" id="KW-1185">Reference proteome</keyword>
<accession>A0A6A6PET0</accession>
<evidence type="ECO:0000313" key="9">
    <source>
        <dbReference type="EMBL" id="KAF2462332.1"/>
    </source>
</evidence>
<dbReference type="SMART" id="SM00248">
    <property type="entry name" value="ANK"/>
    <property type="match status" value="12"/>
</dbReference>
<dbReference type="PANTHER" id="PTHR24198">
    <property type="entry name" value="ANKYRIN REPEAT AND PROTEIN KINASE DOMAIN-CONTAINING PROTEIN"/>
    <property type="match status" value="1"/>
</dbReference>
<name>A0A6A6PET0_9PEZI</name>
<keyword evidence="5 7" id="KW-0040">ANK repeat</keyword>
<reference evidence="9" key="1">
    <citation type="journal article" date="2020" name="Stud. Mycol.">
        <title>101 Dothideomycetes genomes: a test case for predicting lifestyles and emergence of pathogens.</title>
        <authorList>
            <person name="Haridas S."/>
            <person name="Albert R."/>
            <person name="Binder M."/>
            <person name="Bloem J."/>
            <person name="Labutti K."/>
            <person name="Salamov A."/>
            <person name="Andreopoulos B."/>
            <person name="Baker S."/>
            <person name="Barry K."/>
            <person name="Bills G."/>
            <person name="Bluhm B."/>
            <person name="Cannon C."/>
            <person name="Castanera R."/>
            <person name="Culley D."/>
            <person name="Daum C."/>
            <person name="Ezra D."/>
            <person name="Gonzalez J."/>
            <person name="Henrissat B."/>
            <person name="Kuo A."/>
            <person name="Liang C."/>
            <person name="Lipzen A."/>
            <person name="Lutzoni F."/>
            <person name="Magnuson J."/>
            <person name="Mondo S."/>
            <person name="Nolan M."/>
            <person name="Ohm R."/>
            <person name="Pangilinan J."/>
            <person name="Park H.-J."/>
            <person name="Ramirez L."/>
            <person name="Alfaro M."/>
            <person name="Sun H."/>
            <person name="Tritt A."/>
            <person name="Yoshinaga Y."/>
            <person name="Zwiers L.-H."/>
            <person name="Turgeon B."/>
            <person name="Goodwin S."/>
            <person name="Spatafora J."/>
            <person name="Crous P."/>
            <person name="Grigoriev I."/>
        </authorList>
    </citation>
    <scope>NUCLEOTIDE SEQUENCE</scope>
    <source>
        <strain evidence="9">ATCC 16933</strain>
    </source>
</reference>
<evidence type="ECO:0000256" key="6">
    <source>
        <dbReference type="ARBA" id="ARBA00023136"/>
    </source>
</evidence>
<dbReference type="InterPro" id="IPR036770">
    <property type="entry name" value="Ankyrin_rpt-contain_sf"/>
</dbReference>
<dbReference type="GO" id="GO:0016020">
    <property type="term" value="C:membrane"/>
    <property type="evidence" value="ECO:0007669"/>
    <property type="project" value="UniProtKB-SubCell"/>
</dbReference>
<evidence type="ECO:0000313" key="10">
    <source>
        <dbReference type="Proteomes" id="UP000799766"/>
    </source>
</evidence>
<sequence>MMLNDQAFDAFVYQSAPTSVTMHREPLGYLKPLVEEIGQHVDDFLAVGTHFLRHFSVEILTIRLETDRSIISHLLGAAQLWKSFLDLLTCQSASVKSLLEDESIELWTEGASDPTDLKGQVENAVASLDEYADKITHELIHETDALIQKITNLIAIDEAYRSRDNNASIRRLSWITFIFLPLVFASGVFGMNIDLLSNDPPWVYYLYFIIPLCFLVAICYLLLRYRRAIWTWVIKTRQNPREDDIELQALLMNTATSGIPQLVSNANATTGAARSAGEDLSLLKALSTGAVDAALELLGQGRVDVNDRDAGGATALHHAAGKGLVEVTRRLLLKGSSVEQKDRGGRTPIDWAIASGSDACLALVLFHKIHPLALNENRQPMKSAMHYAAVTAEVLLLDAVVEAGFSREDRDEGGRTPLFAALETMDAGFFNHCIGVFDSNAIDHDGMGIIHYAVALDFPGAVSSLLAHGANVNARDSWQQTPIMCFNATKYKSSIDILELLVEHGADLNAQDMDGNTLCHHVALGSDRGDIVQFIISNGGIISIQNRAGSTPHHLAAGAGNAAVLKLLVDEDPFVLGWTNNESLTPIELAARNGHIELVYGVLRPAVPHDGIWADRLAHVEETLVALAIDADDVARLQLLHAVGVDLTAAAPPPVSPATPNIAEDPRQQRQAVDLDNDVDAVLATPFGRAVVGNREAATAYLLGLGCSASLGAAVHDGSRRSLLQVALDAGAAATTRLLLDAGAPVEGVDSWGSTVLHAAAQAGDVECARRIVSRMEAEGKMELVSSRDSYGWTPLDLAAFYRHPDVEELLHPGGEVTFAWERRPPQGLSAETQRLVEMRARVEPEEGIGEDAAISELPIIQFPATSTRGR</sequence>
<feature type="repeat" description="ANK" evidence="7">
    <location>
        <begin position="548"/>
        <end position="570"/>
    </location>
</feature>
<gene>
    <name evidence="9" type="ORF">BDY21DRAFT_331113</name>
</gene>
<dbReference type="PRINTS" id="PR01415">
    <property type="entry name" value="ANKYRIN"/>
</dbReference>
<evidence type="ECO:0000256" key="1">
    <source>
        <dbReference type="ARBA" id="ARBA00004141"/>
    </source>
</evidence>
<comment type="subcellular location">
    <subcellularLocation>
        <location evidence="1">Membrane</location>
        <topology evidence="1">Multi-pass membrane protein</topology>
    </subcellularLocation>
</comment>
<dbReference type="EMBL" id="MU001670">
    <property type="protein sequence ID" value="KAF2462332.1"/>
    <property type="molecule type" value="Genomic_DNA"/>
</dbReference>
<dbReference type="Pfam" id="PF01544">
    <property type="entry name" value="CorA"/>
    <property type="match status" value="1"/>
</dbReference>
<dbReference type="PANTHER" id="PTHR24198:SF165">
    <property type="entry name" value="ANKYRIN REPEAT-CONTAINING PROTEIN-RELATED"/>
    <property type="match status" value="1"/>
</dbReference>
<proteinExistence type="predicted"/>
<dbReference type="Gene3D" id="1.25.40.20">
    <property type="entry name" value="Ankyrin repeat-containing domain"/>
    <property type="match status" value="3"/>
</dbReference>
<evidence type="ECO:0000256" key="5">
    <source>
        <dbReference type="ARBA" id="ARBA00023043"/>
    </source>
</evidence>
<keyword evidence="2 8" id="KW-0812">Transmembrane</keyword>
<keyword evidence="3" id="KW-0677">Repeat</keyword>
<dbReference type="Proteomes" id="UP000799766">
    <property type="component" value="Unassembled WGS sequence"/>
</dbReference>
<feature type="transmembrane region" description="Helical" evidence="8">
    <location>
        <begin position="202"/>
        <end position="223"/>
    </location>
</feature>
<dbReference type="InterPro" id="IPR045863">
    <property type="entry name" value="CorA_TM1_TM2"/>
</dbReference>
<evidence type="ECO:0000256" key="8">
    <source>
        <dbReference type="SAM" id="Phobius"/>
    </source>
</evidence>
<feature type="repeat" description="ANK" evidence="7">
    <location>
        <begin position="445"/>
        <end position="477"/>
    </location>
</feature>
<feature type="repeat" description="ANK" evidence="7">
    <location>
        <begin position="311"/>
        <end position="343"/>
    </location>
</feature>
<keyword evidence="6 8" id="KW-0472">Membrane</keyword>
<dbReference type="GO" id="GO:0046873">
    <property type="term" value="F:metal ion transmembrane transporter activity"/>
    <property type="evidence" value="ECO:0007669"/>
    <property type="project" value="InterPro"/>
</dbReference>
<evidence type="ECO:0000256" key="7">
    <source>
        <dbReference type="PROSITE-ProRule" id="PRU00023"/>
    </source>
</evidence>
<dbReference type="PROSITE" id="PS50088">
    <property type="entry name" value="ANK_REPEAT"/>
    <property type="match status" value="3"/>
</dbReference>
<dbReference type="InterPro" id="IPR002110">
    <property type="entry name" value="Ankyrin_rpt"/>
</dbReference>
<feature type="transmembrane region" description="Helical" evidence="8">
    <location>
        <begin position="172"/>
        <end position="190"/>
    </location>
</feature>
<keyword evidence="4 8" id="KW-1133">Transmembrane helix</keyword>
<dbReference type="Pfam" id="PF12796">
    <property type="entry name" value="Ank_2"/>
    <property type="match status" value="4"/>
</dbReference>
<dbReference type="InterPro" id="IPR002523">
    <property type="entry name" value="MgTranspt_CorA/ZnTranspt_ZntB"/>
</dbReference>